<dbReference type="EMBL" id="CAJNOL010003755">
    <property type="protein sequence ID" value="CAF1573068.1"/>
    <property type="molecule type" value="Genomic_DNA"/>
</dbReference>
<accession>A0A815DK07</accession>
<dbReference type="Gene3D" id="3.30.420.10">
    <property type="entry name" value="Ribonuclease H-like superfamily/Ribonuclease H"/>
    <property type="match status" value="1"/>
</dbReference>
<keyword evidence="4" id="KW-1185">Reference proteome</keyword>
<gene>
    <name evidence="2" type="ORF">JXQ802_LOCUS45401</name>
    <name evidence="1" type="ORF">PYM288_LOCUS29828</name>
</gene>
<evidence type="ECO:0000313" key="1">
    <source>
        <dbReference type="EMBL" id="CAF1299318.1"/>
    </source>
</evidence>
<dbReference type="PANTHER" id="PTHR46060">
    <property type="entry name" value="MARINER MOS1 TRANSPOSASE-LIKE PROTEIN"/>
    <property type="match status" value="1"/>
</dbReference>
<dbReference type="PANTHER" id="PTHR46060:SF1">
    <property type="entry name" value="MARINER MOS1 TRANSPOSASE-LIKE PROTEIN"/>
    <property type="match status" value="1"/>
</dbReference>
<comment type="caution">
    <text evidence="1">The sequence shown here is derived from an EMBL/GenBank/DDBJ whole genome shotgun (WGS) entry which is preliminary data.</text>
</comment>
<dbReference type="AlphaFoldDB" id="A0A815DK07"/>
<dbReference type="EMBL" id="CAJNOH010002553">
    <property type="protein sequence ID" value="CAF1299318.1"/>
    <property type="molecule type" value="Genomic_DNA"/>
</dbReference>
<organism evidence="1 3">
    <name type="scientific">Rotaria sordida</name>
    <dbReference type="NCBI Taxonomy" id="392033"/>
    <lineage>
        <taxon>Eukaryota</taxon>
        <taxon>Metazoa</taxon>
        <taxon>Spiralia</taxon>
        <taxon>Gnathifera</taxon>
        <taxon>Rotifera</taxon>
        <taxon>Eurotatoria</taxon>
        <taxon>Bdelloidea</taxon>
        <taxon>Philodinida</taxon>
        <taxon>Philodinidae</taxon>
        <taxon>Rotaria</taxon>
    </lineage>
</organism>
<name>A0A815DK07_9BILA</name>
<evidence type="ECO:0000313" key="3">
    <source>
        <dbReference type="Proteomes" id="UP000663854"/>
    </source>
</evidence>
<sequence length="337" mass="39070">MDKENFRFYIKVRTALNIQAIAIHDELRTVFGDDAPSFLTVARWAQCFHEDREDIQDEERSGRSVAEIIPENIEQVRNIVVDDPYVTTEELQGQTGLSYGTVHRILSDHLKLRKVTARYVPKQLTDSQRSERVQICKENLSRFEDGSWRLCDVVTGDESWFFHQQTGQKASNAAWVTKEDPPPTIVRRDKFAPKTLFRIFFKSTGPILIHRVERGQTVDHQYYIENCLQPVIEEVTKRRPLSGTLAIKIHYDNGTSHAHQAVFDYLRSERVTIVPHLPNSPDLSSCDFWLFDLIKRNLSDQADSNSLHHAIIEFLYSLDKVEFKKNFINGFNECNCV</sequence>
<evidence type="ECO:0000313" key="2">
    <source>
        <dbReference type="EMBL" id="CAF1573068.1"/>
    </source>
</evidence>
<evidence type="ECO:0000313" key="4">
    <source>
        <dbReference type="Proteomes" id="UP000663870"/>
    </source>
</evidence>
<dbReference type="Proteomes" id="UP000663854">
    <property type="component" value="Unassembled WGS sequence"/>
</dbReference>
<dbReference type="GO" id="GO:0003676">
    <property type="term" value="F:nucleic acid binding"/>
    <property type="evidence" value="ECO:0007669"/>
    <property type="project" value="InterPro"/>
</dbReference>
<proteinExistence type="predicted"/>
<dbReference type="Proteomes" id="UP000663870">
    <property type="component" value="Unassembled WGS sequence"/>
</dbReference>
<dbReference type="InterPro" id="IPR052709">
    <property type="entry name" value="Transposase-MT_Hybrid"/>
</dbReference>
<protein>
    <recommendedName>
        <fullName evidence="5">Transposase</fullName>
    </recommendedName>
</protein>
<dbReference type="InterPro" id="IPR036397">
    <property type="entry name" value="RNaseH_sf"/>
</dbReference>
<evidence type="ECO:0008006" key="5">
    <source>
        <dbReference type="Google" id="ProtNLM"/>
    </source>
</evidence>
<reference evidence="1" key="1">
    <citation type="submission" date="2021-02" db="EMBL/GenBank/DDBJ databases">
        <authorList>
            <person name="Nowell W R."/>
        </authorList>
    </citation>
    <scope>NUCLEOTIDE SEQUENCE</scope>
</reference>